<dbReference type="Gene3D" id="1.20.120.450">
    <property type="entry name" value="dinb family like domain"/>
    <property type="match status" value="1"/>
</dbReference>
<reference evidence="2" key="1">
    <citation type="submission" date="2020-09" db="EMBL/GenBank/DDBJ databases">
        <title>A novel bacterium of genus Paenibacillus, isolated from South China Sea.</title>
        <authorList>
            <person name="Huang H."/>
            <person name="Mo K."/>
            <person name="Hu Y."/>
        </authorList>
    </citation>
    <scope>NUCLEOTIDE SEQUENCE</scope>
    <source>
        <strain evidence="2">IB182496</strain>
    </source>
</reference>
<dbReference type="InterPro" id="IPR034660">
    <property type="entry name" value="DinB/YfiT-like"/>
</dbReference>
<dbReference type="AlphaFoldDB" id="A0A927BTS6"/>
<accession>A0A927BTS6</accession>
<comment type="caution">
    <text evidence="2">The sequence shown here is derived from an EMBL/GenBank/DDBJ whole genome shotgun (WGS) entry which is preliminary data.</text>
</comment>
<keyword evidence="3" id="KW-1185">Reference proteome</keyword>
<dbReference type="InterPro" id="IPR024775">
    <property type="entry name" value="DinB-like"/>
</dbReference>
<gene>
    <name evidence="2" type="ORF">IDH44_15760</name>
</gene>
<evidence type="ECO:0000313" key="3">
    <source>
        <dbReference type="Proteomes" id="UP000621560"/>
    </source>
</evidence>
<sequence>MSVKIEEAAALLERTPSALESLLGGLPESWLACNEGPGTWTADQVVAHLVEAEKTNWMPRLEWMLREGESRPFPLFDREAHLRGEETDEPRSGGSGAAAASGIERKLAEFRACRADSLARLRASLTDRALLERVGMHPELGRVKVGELLATWTVHDLTHLAQITRVMAVRYRADVGPWSRFFRRL</sequence>
<proteinExistence type="predicted"/>
<dbReference type="RefSeq" id="WP_190919255.1">
    <property type="nucleotide sequence ID" value="NZ_JACXIZ010000026.1"/>
</dbReference>
<dbReference type="Proteomes" id="UP000621560">
    <property type="component" value="Unassembled WGS sequence"/>
</dbReference>
<dbReference type="Pfam" id="PF12867">
    <property type="entry name" value="DinB_2"/>
    <property type="match status" value="1"/>
</dbReference>
<dbReference type="SUPFAM" id="SSF109854">
    <property type="entry name" value="DinB/YfiT-like putative metalloenzymes"/>
    <property type="match status" value="1"/>
</dbReference>
<evidence type="ECO:0000313" key="2">
    <source>
        <dbReference type="EMBL" id="MBD2846656.1"/>
    </source>
</evidence>
<organism evidence="2 3">
    <name type="scientific">Paenibacillus sabuli</name>
    <dbReference type="NCBI Taxonomy" id="2772509"/>
    <lineage>
        <taxon>Bacteria</taxon>
        <taxon>Bacillati</taxon>
        <taxon>Bacillota</taxon>
        <taxon>Bacilli</taxon>
        <taxon>Bacillales</taxon>
        <taxon>Paenibacillaceae</taxon>
        <taxon>Paenibacillus</taxon>
    </lineage>
</organism>
<dbReference type="EMBL" id="JACXIZ010000026">
    <property type="protein sequence ID" value="MBD2846656.1"/>
    <property type="molecule type" value="Genomic_DNA"/>
</dbReference>
<protein>
    <submittedName>
        <fullName evidence="2">DinB family protein</fullName>
    </submittedName>
</protein>
<feature type="domain" description="DinB-like" evidence="1">
    <location>
        <begin position="12"/>
        <end position="163"/>
    </location>
</feature>
<name>A0A927BTS6_9BACL</name>
<evidence type="ECO:0000259" key="1">
    <source>
        <dbReference type="Pfam" id="PF12867"/>
    </source>
</evidence>